<dbReference type="EMBL" id="KZ155835">
    <property type="protein sequence ID" value="OUS43063.1"/>
    <property type="molecule type" value="Genomic_DNA"/>
</dbReference>
<sequence>MNIVFRQAAGLLNYLRISRPTATTWSVAANAGIIQIAEEYPIDGARAVTPRRDLRSGDQTGSVSADDARVRLETSWRDDLPGSMTETFFLDHASRELVREVTVRLDTGDAWSGTYRYRPA</sequence>
<evidence type="ECO:0000313" key="1">
    <source>
        <dbReference type="EMBL" id="OUS43063.1"/>
    </source>
</evidence>
<gene>
    <name evidence="1" type="ORF">BE221DRAFT_81642</name>
</gene>
<proteinExistence type="predicted"/>
<dbReference type="AlphaFoldDB" id="A0A1Y5I4P5"/>
<accession>A0A1Y5I4P5</accession>
<dbReference type="eggNOG" id="ENOG502SEK8">
    <property type="taxonomic scope" value="Eukaryota"/>
</dbReference>
<name>A0A1Y5I4P5_OSTTA</name>
<dbReference type="Proteomes" id="UP000195557">
    <property type="component" value="Unassembled WGS sequence"/>
</dbReference>
<reference evidence="1" key="1">
    <citation type="submission" date="2017-04" db="EMBL/GenBank/DDBJ databases">
        <title>Population genomics of picophytoplankton unveils novel chromosome hypervariability.</title>
        <authorList>
            <consortium name="DOE Joint Genome Institute"/>
            <person name="Blanc-Mathieu R."/>
            <person name="Krasovec M."/>
            <person name="Hebrard M."/>
            <person name="Yau S."/>
            <person name="Desgranges E."/>
            <person name="Martin J."/>
            <person name="Schackwitz W."/>
            <person name="Kuo A."/>
            <person name="Salin G."/>
            <person name="Donnadieu C."/>
            <person name="Desdevises Y."/>
            <person name="Sanchez-Ferandin S."/>
            <person name="Moreau H."/>
            <person name="Rivals E."/>
            <person name="Grigoriev I.V."/>
            <person name="Grimsley N."/>
            <person name="Eyre-Walker A."/>
            <person name="Piganeau G."/>
        </authorList>
    </citation>
    <scope>NUCLEOTIDE SEQUENCE [LARGE SCALE GENOMIC DNA]</scope>
    <source>
        <strain evidence="1">RCC 1115</strain>
    </source>
</reference>
<organism evidence="1">
    <name type="scientific">Ostreococcus tauri</name>
    <name type="common">Marine green alga</name>
    <dbReference type="NCBI Taxonomy" id="70448"/>
    <lineage>
        <taxon>Eukaryota</taxon>
        <taxon>Viridiplantae</taxon>
        <taxon>Chlorophyta</taxon>
        <taxon>Mamiellophyceae</taxon>
        <taxon>Mamiellales</taxon>
        <taxon>Bathycoccaceae</taxon>
        <taxon>Ostreococcus</taxon>
    </lineage>
</organism>
<protein>
    <submittedName>
        <fullName evidence="1">Uncharacterized protein</fullName>
    </submittedName>
</protein>